<gene>
    <name evidence="1" type="ORF">SEMRO_2398_G326100.1</name>
</gene>
<dbReference type="AlphaFoldDB" id="A0A9N8F0R0"/>
<dbReference type="OrthoDB" id="20534at2759"/>
<accession>A0A9N8F0R0</accession>
<sequence>MSLPQLQGFLSISEWAKLNSAVSEAQRQSQQIRAQDVSISNGDSTVEKTVERIARQVRNETLNLMCPHCRTPYAEFDGCMAILCESCRKWFCGYCHDPFPDSSTSHQHVLVCGMNENGTHHANAQELQRGQKKYRTKKLKEVLGKQGHDIQHATILELQRELADLGISQEAILQG</sequence>
<dbReference type="Pfam" id="PF22191">
    <property type="entry name" value="IBR_1"/>
    <property type="match status" value="1"/>
</dbReference>
<keyword evidence="2" id="KW-1185">Reference proteome</keyword>
<dbReference type="Proteomes" id="UP001153069">
    <property type="component" value="Unassembled WGS sequence"/>
</dbReference>
<dbReference type="EMBL" id="CAICTM010002396">
    <property type="protein sequence ID" value="CAB9529081.1"/>
    <property type="molecule type" value="Genomic_DNA"/>
</dbReference>
<reference evidence="1" key="1">
    <citation type="submission" date="2020-06" db="EMBL/GenBank/DDBJ databases">
        <authorList>
            <consortium name="Plant Systems Biology data submission"/>
        </authorList>
    </citation>
    <scope>NUCLEOTIDE SEQUENCE</scope>
    <source>
        <strain evidence="1">D6</strain>
    </source>
</reference>
<evidence type="ECO:0000313" key="1">
    <source>
        <dbReference type="EMBL" id="CAB9529081.1"/>
    </source>
</evidence>
<proteinExistence type="predicted"/>
<name>A0A9N8F0R0_9STRA</name>
<dbReference type="SUPFAM" id="SSF57850">
    <property type="entry name" value="RING/U-box"/>
    <property type="match status" value="1"/>
</dbReference>
<protein>
    <submittedName>
        <fullName evidence="1">Uncharacterized protein</fullName>
    </submittedName>
</protein>
<comment type="caution">
    <text evidence="1">The sequence shown here is derived from an EMBL/GenBank/DDBJ whole genome shotgun (WGS) entry which is preliminary data.</text>
</comment>
<organism evidence="1 2">
    <name type="scientific">Seminavis robusta</name>
    <dbReference type="NCBI Taxonomy" id="568900"/>
    <lineage>
        <taxon>Eukaryota</taxon>
        <taxon>Sar</taxon>
        <taxon>Stramenopiles</taxon>
        <taxon>Ochrophyta</taxon>
        <taxon>Bacillariophyta</taxon>
        <taxon>Bacillariophyceae</taxon>
        <taxon>Bacillariophycidae</taxon>
        <taxon>Naviculales</taxon>
        <taxon>Naviculaceae</taxon>
        <taxon>Seminavis</taxon>
    </lineage>
</organism>
<dbReference type="Gene3D" id="1.20.120.1750">
    <property type="match status" value="1"/>
</dbReference>
<evidence type="ECO:0000313" key="2">
    <source>
        <dbReference type="Proteomes" id="UP001153069"/>
    </source>
</evidence>